<organism evidence="3 4">
    <name type="scientific">Heliomicrobium undosum</name>
    <dbReference type="NCBI Taxonomy" id="121734"/>
    <lineage>
        <taxon>Bacteria</taxon>
        <taxon>Bacillati</taxon>
        <taxon>Bacillota</taxon>
        <taxon>Clostridia</taxon>
        <taxon>Eubacteriales</taxon>
        <taxon>Heliobacteriaceae</taxon>
        <taxon>Heliomicrobium</taxon>
    </lineage>
</organism>
<accession>A0A845L7G6</accession>
<comment type="similarity">
    <text evidence="2">Belongs to the UPF0161 family.</text>
</comment>
<comment type="caution">
    <text evidence="3">The sequence shown here is derived from an EMBL/GenBank/DDBJ whole genome shotgun (WGS) entry which is preliminary data.</text>
</comment>
<dbReference type="PANTHER" id="PTHR33383:SF1">
    <property type="entry name" value="MEMBRANE PROTEIN INSERTION EFFICIENCY FACTOR-RELATED"/>
    <property type="match status" value="1"/>
</dbReference>
<evidence type="ECO:0000256" key="2">
    <source>
        <dbReference type="HAMAP-Rule" id="MF_00386"/>
    </source>
</evidence>
<dbReference type="OrthoDB" id="9801753at2"/>
<comment type="function">
    <text evidence="2">Could be involved in insertion of integral membrane proteins into the membrane.</text>
</comment>
<keyword evidence="1 2" id="KW-0472">Membrane</keyword>
<dbReference type="HAMAP" id="MF_00386">
    <property type="entry name" value="UPF0161_YidD"/>
    <property type="match status" value="1"/>
</dbReference>
<gene>
    <name evidence="3" type="primary">yidD</name>
    <name evidence="3" type="ORF">GTO91_08120</name>
</gene>
<dbReference type="Pfam" id="PF01809">
    <property type="entry name" value="YidD"/>
    <property type="match status" value="1"/>
</dbReference>
<dbReference type="Proteomes" id="UP000463470">
    <property type="component" value="Unassembled WGS sequence"/>
</dbReference>
<evidence type="ECO:0000313" key="3">
    <source>
        <dbReference type="EMBL" id="MZP29668.1"/>
    </source>
</evidence>
<protein>
    <recommendedName>
        <fullName evidence="2">Putative membrane protein insertion efficiency factor</fullName>
    </recommendedName>
</protein>
<keyword evidence="4" id="KW-1185">Reference proteome</keyword>
<name>A0A845L7G6_9FIRM</name>
<dbReference type="InterPro" id="IPR002696">
    <property type="entry name" value="Membr_insert_effic_factor_YidD"/>
</dbReference>
<dbReference type="RefSeq" id="WP_161257529.1">
    <property type="nucleotide sequence ID" value="NZ_WXEY01000006.1"/>
</dbReference>
<comment type="subcellular location">
    <subcellularLocation>
        <location evidence="2">Cell membrane</location>
        <topology evidence="2">Peripheral membrane protein</topology>
        <orientation evidence="2">Cytoplasmic side</orientation>
    </subcellularLocation>
</comment>
<evidence type="ECO:0000256" key="1">
    <source>
        <dbReference type="ARBA" id="ARBA00023136"/>
    </source>
</evidence>
<sequence length="70" mass="8118">MRIVDVFIVPIRWYRLYLSPLRGPSCRFAPTCSEYAILVLEKYGVIRGLWKAVGRLLRCHPFHPGGYDPP</sequence>
<dbReference type="AlphaFoldDB" id="A0A845L7G6"/>
<dbReference type="PANTHER" id="PTHR33383">
    <property type="entry name" value="MEMBRANE PROTEIN INSERTION EFFICIENCY FACTOR-RELATED"/>
    <property type="match status" value="1"/>
</dbReference>
<evidence type="ECO:0000313" key="4">
    <source>
        <dbReference type="Proteomes" id="UP000463470"/>
    </source>
</evidence>
<dbReference type="NCBIfam" id="TIGR00278">
    <property type="entry name" value="membrane protein insertion efficiency factor YidD"/>
    <property type="match status" value="1"/>
</dbReference>
<reference evidence="3 4" key="1">
    <citation type="submission" date="2020-01" db="EMBL/GenBank/DDBJ databases">
        <title>Whole-genome sequence of Heliobacterium undosum DSM 13378.</title>
        <authorList>
            <person name="Kyndt J.A."/>
            <person name="Meyer T.E."/>
        </authorList>
    </citation>
    <scope>NUCLEOTIDE SEQUENCE [LARGE SCALE GENOMIC DNA]</scope>
    <source>
        <strain evidence="3 4">DSM 13378</strain>
    </source>
</reference>
<proteinExistence type="inferred from homology"/>
<dbReference type="EMBL" id="WXEY01000006">
    <property type="protein sequence ID" value="MZP29668.1"/>
    <property type="molecule type" value="Genomic_DNA"/>
</dbReference>
<dbReference type="GO" id="GO:0005886">
    <property type="term" value="C:plasma membrane"/>
    <property type="evidence" value="ECO:0007669"/>
    <property type="project" value="UniProtKB-SubCell"/>
</dbReference>
<keyword evidence="2" id="KW-1003">Cell membrane</keyword>
<dbReference type="SMART" id="SM01234">
    <property type="entry name" value="Haemolytic"/>
    <property type="match status" value="1"/>
</dbReference>